<gene>
    <name evidence="1" type="ORF">WKI67_41500</name>
</gene>
<evidence type="ECO:0000313" key="2">
    <source>
        <dbReference type="Proteomes" id="UP001377168"/>
    </source>
</evidence>
<sequence length="93" mass="10765">MPEEIWRVFLDDRLIDQETGAELDGYVWGVMWHCLYSGAKILPESEATRRWSKALGIDFHEVRIETNAHDLILRFSGLQVSEVQVGYVPFVVE</sequence>
<accession>A0ACC6Q7S9</accession>
<protein>
    <submittedName>
        <fullName evidence="1">Uncharacterized protein</fullName>
    </submittedName>
</protein>
<organism evidence="1 2">
    <name type="scientific">Streptomyces achmelvichensis</name>
    <dbReference type="NCBI Taxonomy" id="3134111"/>
    <lineage>
        <taxon>Bacteria</taxon>
        <taxon>Bacillati</taxon>
        <taxon>Actinomycetota</taxon>
        <taxon>Actinomycetes</taxon>
        <taxon>Kitasatosporales</taxon>
        <taxon>Streptomycetaceae</taxon>
        <taxon>Streptomyces</taxon>
    </lineage>
</organism>
<reference evidence="1" key="1">
    <citation type="submission" date="2024-03" db="EMBL/GenBank/DDBJ databases">
        <title>Novel Streptomyces species of biotechnological and ecological value are a feature of Machair soil.</title>
        <authorList>
            <person name="Prole J.R."/>
            <person name="Goodfellow M."/>
            <person name="Allenby N."/>
            <person name="Ward A.C."/>
        </authorList>
    </citation>
    <scope>NUCLEOTIDE SEQUENCE</scope>
    <source>
        <strain evidence="1">MS2.AVA.5</strain>
    </source>
</reference>
<keyword evidence="2" id="KW-1185">Reference proteome</keyword>
<dbReference type="EMBL" id="JBBKAJ010000022">
    <property type="protein sequence ID" value="MEJ8639815.1"/>
    <property type="molecule type" value="Genomic_DNA"/>
</dbReference>
<proteinExistence type="predicted"/>
<name>A0ACC6Q7S9_9ACTN</name>
<comment type="caution">
    <text evidence="1">The sequence shown here is derived from an EMBL/GenBank/DDBJ whole genome shotgun (WGS) entry which is preliminary data.</text>
</comment>
<evidence type="ECO:0000313" key="1">
    <source>
        <dbReference type="EMBL" id="MEJ8639815.1"/>
    </source>
</evidence>
<dbReference type="Proteomes" id="UP001377168">
    <property type="component" value="Unassembled WGS sequence"/>
</dbReference>